<accession>A0A4E0QK01</accession>
<proteinExistence type="predicted"/>
<reference evidence="1 2" key="1">
    <citation type="journal article" date="2016" name="Front. Microbiol.">
        <title>Single-Cell (Meta-)Genomics of a Dimorphic Candidatus Thiomargarita nelsonii Reveals Genomic Plasticity.</title>
        <authorList>
            <person name="Flood B.E."/>
            <person name="Fliss P."/>
            <person name="Jones D.S."/>
            <person name="Dick G.J."/>
            <person name="Jain S."/>
            <person name="Kaster A.K."/>
            <person name="Winkel M."/>
            <person name="Mussmann M."/>
            <person name="Bailey J."/>
        </authorList>
    </citation>
    <scope>NUCLEOTIDE SEQUENCE [LARGE SCALE GENOMIC DNA]</scope>
    <source>
        <strain evidence="1">Hydrate Ridge</strain>
    </source>
</reference>
<organism evidence="1 2">
    <name type="scientific">Candidatus Thiomargarita nelsonii</name>
    <dbReference type="NCBI Taxonomy" id="1003181"/>
    <lineage>
        <taxon>Bacteria</taxon>
        <taxon>Pseudomonadati</taxon>
        <taxon>Pseudomonadota</taxon>
        <taxon>Gammaproteobacteria</taxon>
        <taxon>Thiotrichales</taxon>
        <taxon>Thiotrichaceae</taxon>
        <taxon>Thiomargarita</taxon>
    </lineage>
</organism>
<evidence type="ECO:0000313" key="1">
    <source>
        <dbReference type="EMBL" id="TGN99877.1"/>
    </source>
</evidence>
<protein>
    <submittedName>
        <fullName evidence="1">Uncharacterized protein</fullName>
    </submittedName>
</protein>
<dbReference type="Proteomes" id="UP000030428">
    <property type="component" value="Unassembled WGS sequence"/>
</dbReference>
<comment type="caution">
    <text evidence="1">The sequence shown here is derived from an EMBL/GenBank/DDBJ whole genome shotgun (WGS) entry which is preliminary data.</text>
</comment>
<name>A0A4E0QK01_9GAMM</name>
<sequence>MIEFKATESISRDTFVQTTWYEYSYKHSQKLANKDIQAFVMCAKQPQKANREQYGYTIQVQPGVYKSTNIAYKDITLISLNELPNTLNNAWVTCLASKKLKRKKAFSLLKEKGFKRIQKPFKEFLAELWRLISPKGDDDMTLELSREDIKAIGKMWGTSLFTSEELDELMSKASLETRLRGLKPTDVRNCFKPEELLMDMKPEDRLMGLGLNPEQLKEIEAYIKQAKQQKI</sequence>
<keyword evidence="2" id="KW-1185">Reference proteome</keyword>
<dbReference type="EMBL" id="JSZA02000292">
    <property type="protein sequence ID" value="TGN99877.1"/>
    <property type="molecule type" value="Genomic_DNA"/>
</dbReference>
<gene>
    <name evidence="1" type="ORF">PN36_32580</name>
</gene>
<dbReference type="AlphaFoldDB" id="A0A4E0QK01"/>
<evidence type="ECO:0000313" key="2">
    <source>
        <dbReference type="Proteomes" id="UP000030428"/>
    </source>
</evidence>